<evidence type="ECO:0000313" key="7">
    <source>
        <dbReference type="Proteomes" id="UP001304769"/>
    </source>
</evidence>
<dbReference type="Pfam" id="PF00440">
    <property type="entry name" value="TetR_N"/>
    <property type="match status" value="1"/>
</dbReference>
<comment type="caution">
    <text evidence="6">The sequence shown here is derived from an EMBL/GenBank/DDBJ whole genome shotgun (WGS) entry which is preliminary data.</text>
</comment>
<dbReference type="PRINTS" id="PR00455">
    <property type="entry name" value="HTHTETR"/>
</dbReference>
<proteinExistence type="predicted"/>
<evidence type="ECO:0000256" key="1">
    <source>
        <dbReference type="ARBA" id="ARBA00023015"/>
    </source>
</evidence>
<sequence>MSLQERAVITRNAIVRGAAEVFAEHSYAQAALSDIVARADVTKGALYFHFKSKEELASAVIDEQHKAVLEGAVIVAGMGRPALETLVLLSVDFCRQLLDDVIVRAGIRLTLEGVDVGRDLPALYSDWVASTEGIIARGIDDGDLRPGLPAADLARFIVGAFTGVQLVSEMLEGRADLLRRVEHLWTFLVPAMVTPDLVDAARSVPAALFAEFGVEGIRD</sequence>
<dbReference type="PANTHER" id="PTHR30055">
    <property type="entry name" value="HTH-TYPE TRANSCRIPTIONAL REGULATOR RUTR"/>
    <property type="match status" value="1"/>
</dbReference>
<keyword evidence="2 4" id="KW-0238">DNA-binding</keyword>
<evidence type="ECO:0000256" key="3">
    <source>
        <dbReference type="ARBA" id="ARBA00023163"/>
    </source>
</evidence>
<keyword evidence="1" id="KW-0805">Transcription regulation</keyword>
<keyword evidence="7" id="KW-1185">Reference proteome</keyword>
<dbReference type="PROSITE" id="PS50977">
    <property type="entry name" value="HTH_TETR_2"/>
    <property type="match status" value="1"/>
</dbReference>
<dbReference type="InterPro" id="IPR050109">
    <property type="entry name" value="HTH-type_TetR-like_transc_reg"/>
</dbReference>
<reference evidence="6 7" key="1">
    <citation type="submission" date="2023-12" db="EMBL/GenBank/DDBJ databases">
        <title>Sinomonas terricola sp. nov, isolated from litchi orchard soil in Guangdong, PR China.</title>
        <authorList>
            <person name="Jiaxin W."/>
            <person name="Yang Z."/>
            <person name="Honghui Z."/>
        </authorList>
    </citation>
    <scope>NUCLEOTIDE SEQUENCE [LARGE SCALE GENOMIC DNA]</scope>
    <source>
        <strain evidence="6 7">JGH33</strain>
    </source>
</reference>
<dbReference type="SUPFAM" id="SSF48498">
    <property type="entry name" value="Tetracyclin repressor-like, C-terminal domain"/>
    <property type="match status" value="1"/>
</dbReference>
<accession>A0ABU5T5A7</accession>
<dbReference type="InterPro" id="IPR001647">
    <property type="entry name" value="HTH_TetR"/>
</dbReference>
<protein>
    <submittedName>
        <fullName evidence="6">ScbR family autoregulator-binding transcription factor</fullName>
    </submittedName>
</protein>
<evidence type="ECO:0000256" key="2">
    <source>
        <dbReference type="ARBA" id="ARBA00023125"/>
    </source>
</evidence>
<dbReference type="RefSeq" id="WP_323278672.1">
    <property type="nucleotide sequence ID" value="NZ_JAYGGQ010000005.1"/>
</dbReference>
<dbReference type="NCBIfam" id="NF041196">
    <property type="entry name" value="ScbR_bind_reg"/>
    <property type="match status" value="1"/>
</dbReference>
<feature type="domain" description="HTH tetR-type" evidence="5">
    <location>
        <begin position="8"/>
        <end position="68"/>
    </location>
</feature>
<dbReference type="Proteomes" id="UP001304769">
    <property type="component" value="Unassembled WGS sequence"/>
</dbReference>
<feature type="DNA-binding region" description="H-T-H motif" evidence="4">
    <location>
        <begin position="31"/>
        <end position="50"/>
    </location>
</feature>
<evidence type="ECO:0000313" key="6">
    <source>
        <dbReference type="EMBL" id="MEA5454825.1"/>
    </source>
</evidence>
<dbReference type="PANTHER" id="PTHR30055:SF234">
    <property type="entry name" value="HTH-TYPE TRANSCRIPTIONAL REGULATOR BETI"/>
    <property type="match status" value="1"/>
</dbReference>
<dbReference type="EMBL" id="JAYGGQ010000005">
    <property type="protein sequence ID" value="MEA5454825.1"/>
    <property type="molecule type" value="Genomic_DNA"/>
</dbReference>
<organism evidence="6 7">
    <name type="scientific">Sinomonas terricola</name>
    <dbReference type="NCBI Taxonomy" id="3110330"/>
    <lineage>
        <taxon>Bacteria</taxon>
        <taxon>Bacillati</taxon>
        <taxon>Actinomycetota</taxon>
        <taxon>Actinomycetes</taxon>
        <taxon>Micrococcales</taxon>
        <taxon>Micrococcaceae</taxon>
        <taxon>Sinomonas</taxon>
    </lineage>
</organism>
<dbReference type="SUPFAM" id="SSF46689">
    <property type="entry name" value="Homeodomain-like"/>
    <property type="match status" value="1"/>
</dbReference>
<evidence type="ECO:0000259" key="5">
    <source>
        <dbReference type="PROSITE" id="PS50977"/>
    </source>
</evidence>
<dbReference type="InterPro" id="IPR047923">
    <property type="entry name" value="ArpA-like"/>
</dbReference>
<dbReference type="Pfam" id="PF21935">
    <property type="entry name" value="TetR_C_45"/>
    <property type="match status" value="1"/>
</dbReference>
<gene>
    <name evidence="6" type="ORF">SPF06_08840</name>
</gene>
<dbReference type="InterPro" id="IPR009057">
    <property type="entry name" value="Homeodomain-like_sf"/>
</dbReference>
<evidence type="ECO:0000256" key="4">
    <source>
        <dbReference type="PROSITE-ProRule" id="PRU00335"/>
    </source>
</evidence>
<dbReference type="InterPro" id="IPR036271">
    <property type="entry name" value="Tet_transcr_reg_TetR-rel_C_sf"/>
</dbReference>
<keyword evidence="3" id="KW-0804">Transcription</keyword>
<name>A0ABU5T5A7_9MICC</name>
<dbReference type="Gene3D" id="1.10.357.10">
    <property type="entry name" value="Tetracycline Repressor, domain 2"/>
    <property type="match status" value="1"/>
</dbReference>
<dbReference type="InterPro" id="IPR054126">
    <property type="entry name" value="CprB_TetR_C"/>
</dbReference>